<proteinExistence type="inferred from homology"/>
<reference evidence="3 4" key="1">
    <citation type="submission" date="2016-10" db="EMBL/GenBank/DDBJ databases">
        <authorList>
            <person name="de Groot N.N."/>
        </authorList>
    </citation>
    <scope>NUCLEOTIDE SEQUENCE [LARGE SCALE GENOMIC DNA]</scope>
    <source>
        <strain evidence="3 4">DSM 18978</strain>
    </source>
</reference>
<dbReference type="InterPro" id="IPR050902">
    <property type="entry name" value="ABC_Transporter_SBP"/>
</dbReference>
<dbReference type="SUPFAM" id="SSF53807">
    <property type="entry name" value="Helical backbone' metal receptor"/>
    <property type="match status" value="1"/>
</dbReference>
<dbReference type="EMBL" id="FMUS01000001">
    <property type="protein sequence ID" value="SCX80597.1"/>
    <property type="molecule type" value="Genomic_DNA"/>
</dbReference>
<sequence length="323" mass="36370">MKKFLILFLMLILCLSLMVGCKQEIQEADIGKAVGTESDESLKLVDYWDREVTFNEKPQRVIVLYTSFLELWSLAGGSDQIVGIVETREKIPQGLEDLPSVGSFNSPNIEQLLALQPDLVVLKSNLGGHVDLVPVLEKNNIEYFALEYDNLNDYLNILDVFTHLTDNRHLYDELGLGVKTRVEEIIAKVPNSEPTVLLLFGSSNNISVRLPNSTVGSMLEDLGAINIAYDAQLSDEEMQTFSMELVLKRDPDFILVQTMGDVDKVKERFASDVQSNPAWGSLRAVQEGNFIYLPKDLYLYKANNQYPDAYGGLAKILYPQYFN</sequence>
<feature type="domain" description="Fe/B12 periplasmic-binding" evidence="2">
    <location>
        <begin position="60"/>
        <end position="321"/>
    </location>
</feature>
<dbReference type="PROSITE" id="PS50983">
    <property type="entry name" value="FE_B12_PBP"/>
    <property type="match status" value="1"/>
</dbReference>
<evidence type="ECO:0000256" key="1">
    <source>
        <dbReference type="ARBA" id="ARBA00008814"/>
    </source>
</evidence>
<evidence type="ECO:0000313" key="4">
    <source>
        <dbReference type="Proteomes" id="UP000198636"/>
    </source>
</evidence>
<dbReference type="PANTHER" id="PTHR30535">
    <property type="entry name" value="VITAMIN B12-BINDING PROTEIN"/>
    <property type="match status" value="1"/>
</dbReference>
<protein>
    <submittedName>
        <fullName evidence="3">Iron complex transport system substrate-binding protein</fullName>
    </submittedName>
</protein>
<dbReference type="PANTHER" id="PTHR30535:SF34">
    <property type="entry name" value="MOLYBDATE-BINDING PROTEIN MOLA"/>
    <property type="match status" value="1"/>
</dbReference>
<name>A0A1G5ARU7_9FIRM</name>
<keyword evidence="4" id="KW-1185">Reference proteome</keyword>
<gene>
    <name evidence="3" type="ORF">SAMN03080606_00265</name>
</gene>
<comment type="similarity">
    <text evidence="1">Belongs to the bacterial solute-binding protein 8 family.</text>
</comment>
<organism evidence="3 4">
    <name type="scientific">Alkaliphilus peptidifermentans DSM 18978</name>
    <dbReference type="NCBI Taxonomy" id="1120976"/>
    <lineage>
        <taxon>Bacteria</taxon>
        <taxon>Bacillati</taxon>
        <taxon>Bacillota</taxon>
        <taxon>Clostridia</taxon>
        <taxon>Peptostreptococcales</taxon>
        <taxon>Natronincolaceae</taxon>
        <taxon>Alkaliphilus</taxon>
    </lineage>
</organism>
<evidence type="ECO:0000313" key="3">
    <source>
        <dbReference type="EMBL" id="SCX80597.1"/>
    </source>
</evidence>
<dbReference type="GO" id="GO:0071281">
    <property type="term" value="P:cellular response to iron ion"/>
    <property type="evidence" value="ECO:0007669"/>
    <property type="project" value="TreeGrafter"/>
</dbReference>
<dbReference type="Proteomes" id="UP000198636">
    <property type="component" value="Unassembled WGS sequence"/>
</dbReference>
<dbReference type="Pfam" id="PF01497">
    <property type="entry name" value="Peripla_BP_2"/>
    <property type="match status" value="1"/>
</dbReference>
<dbReference type="AlphaFoldDB" id="A0A1G5ARU7"/>
<dbReference type="InterPro" id="IPR002491">
    <property type="entry name" value="ABC_transptr_periplasmic_BD"/>
</dbReference>
<accession>A0A1G5ARU7</accession>
<dbReference type="Gene3D" id="3.40.50.1980">
    <property type="entry name" value="Nitrogenase molybdenum iron protein domain"/>
    <property type="match status" value="2"/>
</dbReference>
<dbReference type="RefSeq" id="WP_176758815.1">
    <property type="nucleotide sequence ID" value="NZ_FMUS01000001.1"/>
</dbReference>
<evidence type="ECO:0000259" key="2">
    <source>
        <dbReference type="PROSITE" id="PS50983"/>
    </source>
</evidence>
<dbReference type="STRING" id="1120976.SAMN03080606_00265"/>
<dbReference type="PROSITE" id="PS51257">
    <property type="entry name" value="PROKAR_LIPOPROTEIN"/>
    <property type="match status" value="1"/>
</dbReference>